<dbReference type="Pfam" id="PF11917">
    <property type="entry name" value="DUF3435"/>
    <property type="match status" value="1"/>
</dbReference>
<keyword evidence="3" id="KW-1185">Reference proteome</keyword>
<evidence type="ECO:0000313" key="3">
    <source>
        <dbReference type="Proteomes" id="UP001302126"/>
    </source>
</evidence>
<feature type="region of interest" description="Disordered" evidence="1">
    <location>
        <begin position="1"/>
        <end position="20"/>
    </location>
</feature>
<sequence>MARQSLDAGEENPIEPKAWCRGAANAANGNASDAVRDQMMRHDPKWATFNSAYINEKVGFHLQNAFLDEPTEDSLLGMLSHIGLMRDPRASKDMVPHEVWEMMPPDSGIAALEAERAQLKGGQYGSKEAQRKNTIRRAYKEDFFHNRPTWDIEADGQEEEEYVEPAIDLYIPERAELAEILYNQPDNLSSTELLKLRIQAAELMVALCGKRETVKRNRIPRRARADVTVKEESPGPDPFPLLMDRKQCPRCIGDETLSYEERTFKYCRRAVMYDHFDKKHAQQLGGVKQMPCNHPKCRREALEFKHLNHFKNHVERVHGVKLRA</sequence>
<dbReference type="Proteomes" id="UP001302126">
    <property type="component" value="Unassembled WGS sequence"/>
</dbReference>
<proteinExistence type="predicted"/>
<dbReference type="PANTHER" id="PTHR37535">
    <property type="entry name" value="FLUG DOMAIN PROTEIN"/>
    <property type="match status" value="1"/>
</dbReference>
<gene>
    <name evidence="2" type="ORF">QBC35DRAFT_140746</name>
</gene>
<dbReference type="PANTHER" id="PTHR37535:SF4">
    <property type="entry name" value="FLUG DOMAIN-CONTAINING PROTEIN"/>
    <property type="match status" value="1"/>
</dbReference>
<evidence type="ECO:0000313" key="2">
    <source>
        <dbReference type="EMBL" id="KAK4189408.1"/>
    </source>
</evidence>
<protein>
    <recommendedName>
        <fullName evidence="4">FluG domain-containing protein</fullName>
    </recommendedName>
</protein>
<dbReference type="EMBL" id="MU864375">
    <property type="protein sequence ID" value="KAK4189408.1"/>
    <property type="molecule type" value="Genomic_DNA"/>
</dbReference>
<evidence type="ECO:0008006" key="4">
    <source>
        <dbReference type="Google" id="ProtNLM"/>
    </source>
</evidence>
<organism evidence="2 3">
    <name type="scientific">Podospora australis</name>
    <dbReference type="NCBI Taxonomy" id="1536484"/>
    <lineage>
        <taxon>Eukaryota</taxon>
        <taxon>Fungi</taxon>
        <taxon>Dikarya</taxon>
        <taxon>Ascomycota</taxon>
        <taxon>Pezizomycotina</taxon>
        <taxon>Sordariomycetes</taxon>
        <taxon>Sordariomycetidae</taxon>
        <taxon>Sordariales</taxon>
        <taxon>Podosporaceae</taxon>
        <taxon>Podospora</taxon>
    </lineage>
</organism>
<reference evidence="2" key="2">
    <citation type="submission" date="2023-05" db="EMBL/GenBank/DDBJ databases">
        <authorList>
            <consortium name="Lawrence Berkeley National Laboratory"/>
            <person name="Steindorff A."/>
            <person name="Hensen N."/>
            <person name="Bonometti L."/>
            <person name="Westerberg I."/>
            <person name="Brannstrom I.O."/>
            <person name="Guillou S."/>
            <person name="Cros-Aarteil S."/>
            <person name="Calhoun S."/>
            <person name="Haridas S."/>
            <person name="Kuo A."/>
            <person name="Mondo S."/>
            <person name="Pangilinan J."/>
            <person name="Riley R."/>
            <person name="Labutti K."/>
            <person name="Andreopoulos B."/>
            <person name="Lipzen A."/>
            <person name="Chen C."/>
            <person name="Yanf M."/>
            <person name="Daum C."/>
            <person name="Ng V."/>
            <person name="Clum A."/>
            <person name="Ohm R."/>
            <person name="Martin F."/>
            <person name="Silar P."/>
            <person name="Natvig D."/>
            <person name="Lalanne C."/>
            <person name="Gautier V."/>
            <person name="Ament-Velasquez S.L."/>
            <person name="Kruys A."/>
            <person name="Hutchinson M.I."/>
            <person name="Powell A.J."/>
            <person name="Barry K."/>
            <person name="Miller A.N."/>
            <person name="Grigoriev I.V."/>
            <person name="Debuchy R."/>
            <person name="Gladieux P."/>
            <person name="Thoren M.H."/>
            <person name="Johannesson H."/>
        </authorList>
    </citation>
    <scope>NUCLEOTIDE SEQUENCE</scope>
    <source>
        <strain evidence="2">PSN309</strain>
    </source>
</reference>
<name>A0AAN6WVY7_9PEZI</name>
<dbReference type="InterPro" id="IPR021842">
    <property type="entry name" value="DUF3435"/>
</dbReference>
<accession>A0AAN6WVY7</accession>
<comment type="caution">
    <text evidence="2">The sequence shown here is derived from an EMBL/GenBank/DDBJ whole genome shotgun (WGS) entry which is preliminary data.</text>
</comment>
<reference evidence="2" key="1">
    <citation type="journal article" date="2023" name="Mol. Phylogenet. Evol.">
        <title>Genome-scale phylogeny and comparative genomics of the fungal order Sordariales.</title>
        <authorList>
            <person name="Hensen N."/>
            <person name="Bonometti L."/>
            <person name="Westerberg I."/>
            <person name="Brannstrom I.O."/>
            <person name="Guillou S."/>
            <person name="Cros-Aarteil S."/>
            <person name="Calhoun S."/>
            <person name="Haridas S."/>
            <person name="Kuo A."/>
            <person name="Mondo S."/>
            <person name="Pangilinan J."/>
            <person name="Riley R."/>
            <person name="LaButti K."/>
            <person name="Andreopoulos B."/>
            <person name="Lipzen A."/>
            <person name="Chen C."/>
            <person name="Yan M."/>
            <person name="Daum C."/>
            <person name="Ng V."/>
            <person name="Clum A."/>
            <person name="Steindorff A."/>
            <person name="Ohm R.A."/>
            <person name="Martin F."/>
            <person name="Silar P."/>
            <person name="Natvig D.O."/>
            <person name="Lalanne C."/>
            <person name="Gautier V."/>
            <person name="Ament-Velasquez S.L."/>
            <person name="Kruys A."/>
            <person name="Hutchinson M.I."/>
            <person name="Powell A.J."/>
            <person name="Barry K."/>
            <person name="Miller A.N."/>
            <person name="Grigoriev I.V."/>
            <person name="Debuchy R."/>
            <person name="Gladieux P."/>
            <person name="Hiltunen Thoren M."/>
            <person name="Johannesson H."/>
        </authorList>
    </citation>
    <scope>NUCLEOTIDE SEQUENCE</scope>
    <source>
        <strain evidence="2">PSN309</strain>
    </source>
</reference>
<evidence type="ECO:0000256" key="1">
    <source>
        <dbReference type="SAM" id="MobiDB-lite"/>
    </source>
</evidence>
<dbReference type="AlphaFoldDB" id="A0AAN6WVY7"/>